<gene>
    <name evidence="1" type="ORF">DGYR_LOCUS8305</name>
</gene>
<dbReference type="PANTHER" id="PTHR24104">
    <property type="entry name" value="E3 UBIQUITIN-PROTEIN LIGASE NHLRC1-RELATED"/>
    <property type="match status" value="1"/>
</dbReference>
<sequence>MDNRKITEEVTFKLCLPKTASLPTGVCCFDGGLSLILTDNLRSTVELLCIEDGSFSESLNLASVWDICLMGNNLYCTDPKSSTVRIIDVGNGMHLRKTHSRGRHLTEPRGIAIDENQIAICDSVASCVYLHDIRSDTVTEVLHGSVLAEPNYVAVSLPHVYVSDAFKNSVYAFDVRRLPSVLWTFGGSQGENNDQLDNPAGIALTESTIKVADNNNNRIVSIQRENGIFLNYDLSWEDGLNEPQAIAIHDNRIFVTESTSRNVKILDFDRPFD</sequence>
<accession>A0A7I8VWT8</accession>
<comment type="caution">
    <text evidence="1">The sequence shown here is derived from an EMBL/GenBank/DDBJ whole genome shotgun (WGS) entry which is preliminary data.</text>
</comment>
<dbReference type="InterPro" id="IPR011042">
    <property type="entry name" value="6-blade_b-propeller_TolB-like"/>
</dbReference>
<organism evidence="1 2">
    <name type="scientific">Dimorphilus gyrociliatus</name>
    <dbReference type="NCBI Taxonomy" id="2664684"/>
    <lineage>
        <taxon>Eukaryota</taxon>
        <taxon>Metazoa</taxon>
        <taxon>Spiralia</taxon>
        <taxon>Lophotrochozoa</taxon>
        <taxon>Annelida</taxon>
        <taxon>Polychaeta</taxon>
        <taxon>Polychaeta incertae sedis</taxon>
        <taxon>Dinophilidae</taxon>
        <taxon>Dimorphilus</taxon>
    </lineage>
</organism>
<dbReference type="GO" id="GO:0008270">
    <property type="term" value="F:zinc ion binding"/>
    <property type="evidence" value="ECO:0007669"/>
    <property type="project" value="UniProtKB-KW"/>
</dbReference>
<name>A0A7I8VWT8_9ANNE</name>
<dbReference type="InterPro" id="IPR050952">
    <property type="entry name" value="TRIM-NHL_E3_ligases"/>
</dbReference>
<dbReference type="AlphaFoldDB" id="A0A7I8VWT8"/>
<protein>
    <submittedName>
        <fullName evidence="1">Uncharacterized protein</fullName>
    </submittedName>
</protein>
<evidence type="ECO:0000313" key="1">
    <source>
        <dbReference type="EMBL" id="CAD5120176.1"/>
    </source>
</evidence>
<dbReference type="GO" id="GO:0043161">
    <property type="term" value="P:proteasome-mediated ubiquitin-dependent protein catabolic process"/>
    <property type="evidence" value="ECO:0007669"/>
    <property type="project" value="TreeGrafter"/>
</dbReference>
<dbReference type="GO" id="GO:0061630">
    <property type="term" value="F:ubiquitin protein ligase activity"/>
    <property type="evidence" value="ECO:0007669"/>
    <property type="project" value="TreeGrafter"/>
</dbReference>
<proteinExistence type="predicted"/>
<dbReference type="SUPFAM" id="SSF63825">
    <property type="entry name" value="YWTD domain"/>
    <property type="match status" value="1"/>
</dbReference>
<reference evidence="1 2" key="1">
    <citation type="submission" date="2020-08" db="EMBL/GenBank/DDBJ databases">
        <authorList>
            <person name="Hejnol A."/>
        </authorList>
    </citation>
    <scope>NUCLEOTIDE SEQUENCE [LARGE SCALE GENOMIC DNA]</scope>
</reference>
<dbReference type="GO" id="GO:0000209">
    <property type="term" value="P:protein polyubiquitination"/>
    <property type="evidence" value="ECO:0007669"/>
    <property type="project" value="TreeGrafter"/>
</dbReference>
<dbReference type="OrthoDB" id="9990465at2759"/>
<evidence type="ECO:0000313" key="2">
    <source>
        <dbReference type="Proteomes" id="UP000549394"/>
    </source>
</evidence>
<dbReference type="Gene3D" id="2.120.10.30">
    <property type="entry name" value="TolB, C-terminal domain"/>
    <property type="match status" value="1"/>
</dbReference>
<dbReference type="Proteomes" id="UP000549394">
    <property type="component" value="Unassembled WGS sequence"/>
</dbReference>
<dbReference type="PANTHER" id="PTHR24104:SF25">
    <property type="entry name" value="PROTEIN LIN-41"/>
    <property type="match status" value="1"/>
</dbReference>
<keyword evidence="2" id="KW-1185">Reference proteome</keyword>
<dbReference type="EMBL" id="CAJFCJ010000012">
    <property type="protein sequence ID" value="CAD5120176.1"/>
    <property type="molecule type" value="Genomic_DNA"/>
</dbReference>